<evidence type="ECO:0000256" key="1">
    <source>
        <dbReference type="SAM" id="SignalP"/>
    </source>
</evidence>
<dbReference type="RefSeq" id="WP_275705323.1">
    <property type="nucleotide sequence ID" value="NZ_JANCMW010000002.1"/>
</dbReference>
<reference evidence="2" key="1">
    <citation type="submission" date="2022-07" db="EMBL/GenBank/DDBJ databases">
        <title>Marinobacter iranensis a new bacterium isolate from a hipersaline lake in Iran.</title>
        <authorList>
            <person name="Mohammad A.M.A."/>
            <person name="Cristina S.-P."/>
            <person name="Antonio V."/>
        </authorList>
    </citation>
    <scope>NUCLEOTIDE SEQUENCE</scope>
    <source>
        <strain evidence="2">71-i</strain>
    </source>
</reference>
<protein>
    <submittedName>
        <fullName evidence="2">DUF1850 domain-containing protein</fullName>
    </submittedName>
</protein>
<keyword evidence="3" id="KW-1185">Reference proteome</keyword>
<dbReference type="Proteomes" id="UP001143391">
    <property type="component" value="Unassembled WGS sequence"/>
</dbReference>
<dbReference type="EMBL" id="JANCMW010000002">
    <property type="protein sequence ID" value="MDF0749827.1"/>
    <property type="molecule type" value="Genomic_DNA"/>
</dbReference>
<organism evidence="2 3">
    <name type="scientific">Marinobacter iranensis</name>
    <dbReference type="NCBI Taxonomy" id="2962607"/>
    <lineage>
        <taxon>Bacteria</taxon>
        <taxon>Pseudomonadati</taxon>
        <taxon>Pseudomonadota</taxon>
        <taxon>Gammaproteobacteria</taxon>
        <taxon>Pseudomonadales</taxon>
        <taxon>Marinobacteraceae</taxon>
        <taxon>Marinobacter</taxon>
    </lineage>
</organism>
<sequence>MTFRRMGSLAGCLARSLPWVLLPMAVSAQSNSPWQLSVSDSSQTTLVEISLPETGRWCLVWNHSVQGFPVTDCFRMKDGQLMLDSSHTPDFAAGLGYTSGRGTLKSDDKQGYRIVDMQVPIPDNHLWLRVGAPSVNHRIEVGSRLVSLSRLAADTLVEIRVQPTGDTGKQLQ</sequence>
<proteinExistence type="predicted"/>
<feature type="chain" id="PRO_5046351111" evidence="1">
    <location>
        <begin position="29"/>
        <end position="172"/>
    </location>
</feature>
<evidence type="ECO:0000313" key="2">
    <source>
        <dbReference type="EMBL" id="MDF0749827.1"/>
    </source>
</evidence>
<dbReference type="Pfam" id="PF08905">
    <property type="entry name" value="DUF1850"/>
    <property type="match status" value="1"/>
</dbReference>
<accession>A0ABT5Y823</accession>
<feature type="signal peptide" evidence="1">
    <location>
        <begin position="1"/>
        <end position="28"/>
    </location>
</feature>
<dbReference type="InterPro" id="IPR015001">
    <property type="entry name" value="DUF1850"/>
</dbReference>
<name>A0ABT5Y823_9GAMM</name>
<evidence type="ECO:0000313" key="3">
    <source>
        <dbReference type="Proteomes" id="UP001143391"/>
    </source>
</evidence>
<keyword evidence="1" id="KW-0732">Signal</keyword>
<comment type="caution">
    <text evidence="2">The sequence shown here is derived from an EMBL/GenBank/DDBJ whole genome shotgun (WGS) entry which is preliminary data.</text>
</comment>
<gene>
    <name evidence="2" type="ORF">NLU14_06250</name>
</gene>